<protein>
    <submittedName>
        <fullName evidence="2">PLAT domain-containing protein</fullName>
    </submittedName>
</protein>
<evidence type="ECO:0000313" key="1">
    <source>
        <dbReference type="Proteomes" id="UP000095283"/>
    </source>
</evidence>
<name>A0A1I7XCW2_HETBA</name>
<accession>A0A1I7XCW2</accession>
<keyword evidence="1" id="KW-1185">Reference proteome</keyword>
<evidence type="ECO:0000313" key="2">
    <source>
        <dbReference type="WBParaSite" id="Hba_15195"/>
    </source>
</evidence>
<dbReference type="WBParaSite" id="Hba_15195">
    <property type="protein sequence ID" value="Hba_15195"/>
    <property type="gene ID" value="Hba_15195"/>
</dbReference>
<dbReference type="Proteomes" id="UP000095283">
    <property type="component" value="Unplaced"/>
</dbReference>
<dbReference type="AlphaFoldDB" id="A0A1I7XCW2"/>
<sequence>MRNNEGLFVKMQINLIKNEQGTDEWLMVEMQGSIENGDLPLSGEMIGTTILHFINRDGNILFF</sequence>
<reference evidence="2" key="1">
    <citation type="submission" date="2016-11" db="UniProtKB">
        <authorList>
            <consortium name="WormBaseParasite"/>
        </authorList>
    </citation>
    <scope>IDENTIFICATION</scope>
</reference>
<organism evidence="1 2">
    <name type="scientific">Heterorhabditis bacteriophora</name>
    <name type="common">Entomopathogenic nematode worm</name>
    <dbReference type="NCBI Taxonomy" id="37862"/>
    <lineage>
        <taxon>Eukaryota</taxon>
        <taxon>Metazoa</taxon>
        <taxon>Ecdysozoa</taxon>
        <taxon>Nematoda</taxon>
        <taxon>Chromadorea</taxon>
        <taxon>Rhabditida</taxon>
        <taxon>Rhabditina</taxon>
        <taxon>Rhabditomorpha</taxon>
        <taxon>Strongyloidea</taxon>
        <taxon>Heterorhabditidae</taxon>
        <taxon>Heterorhabditis</taxon>
    </lineage>
</organism>
<proteinExistence type="predicted"/>